<evidence type="ECO:0000256" key="7">
    <source>
        <dbReference type="ARBA" id="ARBA00022879"/>
    </source>
</evidence>
<evidence type="ECO:0000256" key="10">
    <source>
        <dbReference type="ARBA" id="ARBA00023311"/>
    </source>
</evidence>
<sequence length="350" mass="37344">TTSIHDPDKSARDIKGSIAPTQPTTHSDGRLVPQVRATDPGPGDRKDECSTHTPLPGAAEDSDPPGPPTGRAPGSLPLSAGRSTAKPEELPKEATEPDTVARRTAGLNEKPAPHNNTPPTPPTPRRKVPTTGSALNANQARNAVNPTPPDTPQRSRAVHTSITRPSDNGHHTVPRRMPELRSVNAAALNLLATPRIDKAIGPGKIIDNAEQPPEATLMVHIGNLRRKKSEVHSADHCKTKIEKMGLASALGGIGGTSPHTRSTGKMSKTLHAQLGSKKTPCYPPMDINEDPNRPLWRSRCKTARIQAALQPSVPQELRIHDDVITNDDQGPFKALQSAVPSNAQKRPPSQ</sequence>
<dbReference type="GO" id="GO:0008289">
    <property type="term" value="F:lipid binding"/>
    <property type="evidence" value="ECO:0007669"/>
    <property type="project" value="UniProtKB-KW"/>
</dbReference>
<evidence type="ECO:0000256" key="11">
    <source>
        <dbReference type="ARBA" id="ARBA00049632"/>
    </source>
</evidence>
<dbReference type="InterPro" id="IPR042540">
    <property type="entry name" value="Matrix_N"/>
</dbReference>
<dbReference type="InterPro" id="IPR042539">
    <property type="entry name" value="Matrix_C"/>
</dbReference>
<comment type="subunit">
    <text evidence="12">Homodimer. Dimerization is critical for virion formation. Interacts with host ANP32B.</text>
</comment>
<dbReference type="Gene3D" id="2.70.20.60">
    <property type="entry name" value="Viral matrix protein, C-terminal domain"/>
    <property type="match status" value="1"/>
</dbReference>
<dbReference type="Pfam" id="PF23765">
    <property type="entry name" value="Matrix_Paramyxo_C"/>
    <property type="match status" value="1"/>
</dbReference>
<proteinExistence type="predicted"/>
<feature type="compositionally biased region" description="Basic and acidic residues" evidence="13">
    <location>
        <begin position="85"/>
        <end position="101"/>
    </location>
</feature>
<feature type="domain" description="Matrix protein C-terminal Paramyxoviridae" evidence="15">
    <location>
        <begin position="172"/>
        <end position="326"/>
    </location>
</feature>
<reference evidence="16" key="1">
    <citation type="journal article" date="2011" name="J. Med. Virol.">
        <title>Molecular characterization of measles virus strains causing subactute sclerosing panencephalitis in France in 1977 and 2007.</title>
        <authorList>
            <person name="Moulin E."/>
            <person name="Beal V."/>
            <person name="Jeantet D."/>
            <person name="Horvat B."/>
            <person name="Wild T.F."/>
            <person name="Waku-Kouomou D."/>
        </authorList>
    </citation>
    <scope>NUCLEOTIDE SEQUENCE</scope>
    <source>
        <strain evidence="16">Mvi/Lyon.FRA/77</strain>
    </source>
</reference>
<dbReference type="InterPro" id="IPR000982">
    <property type="entry name" value="Matrix_Paramyxo_N"/>
</dbReference>
<keyword evidence="7" id="KW-0261">Viral envelope protein</keyword>
<feature type="compositionally biased region" description="Polar residues" evidence="13">
    <location>
        <begin position="152"/>
        <end position="166"/>
    </location>
</feature>
<dbReference type="GO" id="GO:0019068">
    <property type="term" value="P:virion assembly"/>
    <property type="evidence" value="ECO:0007669"/>
    <property type="project" value="InterPro"/>
</dbReference>
<evidence type="ECO:0000256" key="12">
    <source>
        <dbReference type="ARBA" id="ARBA00049704"/>
    </source>
</evidence>
<dbReference type="InterPro" id="IPR055413">
    <property type="entry name" value="Matrix_Paramyxo_C"/>
</dbReference>
<evidence type="ECO:0000256" key="4">
    <source>
        <dbReference type="ARBA" id="ARBA00022511"/>
    </source>
</evidence>
<evidence type="ECO:0000256" key="8">
    <source>
        <dbReference type="ARBA" id="ARBA00023121"/>
    </source>
</evidence>
<organism evidence="16">
    <name type="scientific">Measles morbillivirus</name>
    <dbReference type="NCBI Taxonomy" id="11234"/>
    <lineage>
        <taxon>Viruses</taxon>
        <taxon>Riboviria</taxon>
        <taxon>Orthornavirae</taxon>
        <taxon>Negarnaviricota</taxon>
        <taxon>Haploviricotina</taxon>
        <taxon>Monjiviricetes</taxon>
        <taxon>Mononegavirales</taxon>
        <taxon>Paramyxoviridae</taxon>
        <taxon>Orthoparamyxovirinae</taxon>
        <taxon>Morbillivirus</taxon>
        <taxon>Morbillivirus hominis</taxon>
    </lineage>
</organism>
<evidence type="ECO:0000256" key="13">
    <source>
        <dbReference type="SAM" id="MobiDB-lite"/>
    </source>
</evidence>
<evidence type="ECO:0000259" key="15">
    <source>
        <dbReference type="Pfam" id="PF23765"/>
    </source>
</evidence>
<dbReference type="EMBL" id="HM562902">
    <property type="protein sequence ID" value="AEF30348.1"/>
    <property type="molecule type" value="Viral_cRNA"/>
</dbReference>
<dbReference type="GO" id="GO:0019031">
    <property type="term" value="C:viral envelope"/>
    <property type="evidence" value="ECO:0007669"/>
    <property type="project" value="UniProtKB-KW"/>
</dbReference>
<evidence type="ECO:0000259" key="14">
    <source>
        <dbReference type="Pfam" id="PF00661"/>
    </source>
</evidence>
<dbReference type="GO" id="GO:0020002">
    <property type="term" value="C:host cell plasma membrane"/>
    <property type="evidence" value="ECO:0007669"/>
    <property type="project" value="UniProtKB-SubCell"/>
</dbReference>
<feature type="compositionally biased region" description="Basic and acidic residues" evidence="13">
    <location>
        <begin position="1"/>
        <end position="15"/>
    </location>
</feature>
<feature type="region of interest" description="Disordered" evidence="13">
    <location>
        <begin position="1"/>
        <end position="174"/>
    </location>
</feature>
<dbReference type="GO" id="GO:0039660">
    <property type="term" value="F:structural constituent of virion"/>
    <property type="evidence" value="ECO:0007669"/>
    <property type="project" value="UniProtKB-KW"/>
</dbReference>
<comment type="subcellular location">
    <subcellularLocation>
        <location evidence="1">Host cell membrane</location>
    </subcellularLocation>
    <subcellularLocation>
        <location evidence="2">Virion</location>
    </subcellularLocation>
</comment>
<evidence type="ECO:0000256" key="3">
    <source>
        <dbReference type="ARBA" id="ARBA00017678"/>
    </source>
</evidence>
<name>F8R8Q1_9MONO</name>
<keyword evidence="6" id="KW-1043">Host membrane</keyword>
<feature type="region of interest" description="Disordered" evidence="13">
    <location>
        <begin position="325"/>
        <end position="350"/>
    </location>
</feature>
<evidence type="ECO:0000256" key="1">
    <source>
        <dbReference type="ARBA" id="ARBA00004165"/>
    </source>
</evidence>
<evidence type="ECO:0000256" key="9">
    <source>
        <dbReference type="ARBA" id="ARBA00023136"/>
    </source>
</evidence>
<dbReference type="Pfam" id="PF00661">
    <property type="entry name" value="Matrix_Paramyxo_N"/>
    <property type="match status" value="1"/>
</dbReference>
<keyword evidence="9" id="KW-0472">Membrane</keyword>
<evidence type="ECO:0000256" key="5">
    <source>
        <dbReference type="ARBA" id="ARBA00022844"/>
    </source>
</evidence>
<comment type="function">
    <text evidence="11">The M protein has a crucial role in virus assembly and interacts with the RNP complex as well as with the viral membrane. Associates with phosphatidylserine (PS) and phosphatidylinositol 4,5-bisphosphate (PIP2) at the plasma membrane. Interaction with PIP2 triggers matrix protein lattice polymerization. Matrix proteins induce host membrane deformation and curvature necessary for virion assembly/budding.</text>
</comment>
<feature type="compositionally biased region" description="Polar residues" evidence="13">
    <location>
        <begin position="132"/>
        <end position="145"/>
    </location>
</feature>
<evidence type="ECO:0000256" key="6">
    <source>
        <dbReference type="ARBA" id="ARBA00022870"/>
    </source>
</evidence>
<accession>F8R8Q1</accession>
<feature type="compositionally biased region" description="Polar residues" evidence="13">
    <location>
        <begin position="338"/>
        <end position="350"/>
    </location>
</feature>
<feature type="domain" description="Matrix protein N-terminal" evidence="14">
    <location>
        <begin position="7"/>
        <end position="167"/>
    </location>
</feature>
<evidence type="ECO:0000313" key="16">
    <source>
        <dbReference type="EMBL" id="AEF30348.1"/>
    </source>
</evidence>
<evidence type="ECO:0000256" key="2">
    <source>
        <dbReference type="ARBA" id="ARBA00004328"/>
    </source>
</evidence>
<keyword evidence="8" id="KW-0446">Lipid-binding</keyword>
<dbReference type="Gene3D" id="2.70.20.50">
    <property type="entry name" value="Viral matrix protein, N-terminal domain"/>
    <property type="match status" value="1"/>
</dbReference>
<keyword evidence="4" id="KW-1032">Host cell membrane</keyword>
<protein>
    <recommendedName>
        <fullName evidence="3">Matrix protein</fullName>
    </recommendedName>
</protein>
<gene>
    <name evidence="16" type="primary">M</name>
</gene>
<keyword evidence="10" id="KW-0468">Viral matrix protein</keyword>
<keyword evidence="5" id="KW-0946">Virion</keyword>
<feature type="non-terminal residue" evidence="16">
    <location>
        <position position="1"/>
    </location>
</feature>